<sequence length="747" mass="83113">MKCISLDRQSFHVVSFSLRLSKILDGFHPPMRYGPTGIGVPVSKRCQILLTTVNPESSARFTLRSLHTNMRACLACSESDIEPTTLRKGARGQRPDESVENELTSCKVANRTQRDPDPEPLLPYCRLPCDILVFRLDRRGRDRVVRILLLGRKSRQTFGLQFDSLVLGLVLPVQLSAEGRISRSDHEDPLPHATHPGAQNIYFVPTSPTKRRSHRQRWFLPLLYPKAEMTIRWTDVASISIKGQHEAVAIQHPETSSITACPPLINDLHGIHQAIWRNDSKIETHSSAGSLYGRQEKETTHLPKPQISYRTQSSLVSTIPVCLFDGGDTNSVSKPRSCITLLMYTAFDTYSATVTSSRMVSSLLEAFSMALSRLSCTSAALSACLSRNPALLAAHAGGLRDDIGYIKNSPANRRNETSGQSRVVAHSKRAKTQEDPVLSAASPLSIRARMLDLYHHRRATDGFFTSELQATLPTSGFNCQRVESISTLQHWKSRNSQWTHQTTDIRQSEMPTITPMKREPMAVVDAMLGNNPTFELVHDDTPRLSISTLSTYWSQSNQSAGVVYTTPKIPPSCLNPQRLVKETTICYVREIRGFASPILADAQIMTSPKATGPCATSATVLHRDGCISPACRSRLFGVLYWLLANQSAYDGTSEHLMDLVRYAVVCYETVANMMHSACLRKKFNNIPSDDIWVGANTRVKQLQLFFPASYHASTSLLAVDLGPWTCRSSLLVCDRRQKIDSACEIFG</sequence>
<organism evidence="2 3">
    <name type="scientific">Colletotrichum cuscutae</name>
    <dbReference type="NCBI Taxonomy" id="1209917"/>
    <lineage>
        <taxon>Eukaryota</taxon>
        <taxon>Fungi</taxon>
        <taxon>Dikarya</taxon>
        <taxon>Ascomycota</taxon>
        <taxon>Pezizomycotina</taxon>
        <taxon>Sordariomycetes</taxon>
        <taxon>Hypocreomycetidae</taxon>
        <taxon>Glomerellales</taxon>
        <taxon>Glomerellaceae</taxon>
        <taxon>Colletotrichum</taxon>
        <taxon>Colletotrichum acutatum species complex</taxon>
    </lineage>
</organism>
<evidence type="ECO:0000313" key="3">
    <source>
        <dbReference type="Proteomes" id="UP001239213"/>
    </source>
</evidence>
<dbReference type="EMBL" id="MPDP01000309">
    <property type="protein sequence ID" value="KAK1448294.1"/>
    <property type="molecule type" value="Genomic_DNA"/>
</dbReference>
<reference evidence="2" key="1">
    <citation type="submission" date="2016-11" db="EMBL/GenBank/DDBJ databases">
        <title>The genome sequence of Colletotrichum cuscutae.</title>
        <authorList>
            <person name="Baroncelli R."/>
        </authorList>
    </citation>
    <scope>NUCLEOTIDE SEQUENCE</scope>
    <source>
        <strain evidence="2">IMI 304802</strain>
    </source>
</reference>
<keyword evidence="3" id="KW-1185">Reference proteome</keyword>
<dbReference type="AlphaFoldDB" id="A0AAI9XG68"/>
<name>A0AAI9XG68_9PEZI</name>
<protein>
    <submittedName>
        <fullName evidence="2">Uncharacterized protein</fullName>
    </submittedName>
</protein>
<feature type="region of interest" description="Disordered" evidence="1">
    <location>
        <begin position="85"/>
        <end position="114"/>
    </location>
</feature>
<gene>
    <name evidence="2" type="ORF">CCUS01_11702</name>
</gene>
<accession>A0AAI9XG68</accession>
<comment type="caution">
    <text evidence="2">The sequence shown here is derived from an EMBL/GenBank/DDBJ whole genome shotgun (WGS) entry which is preliminary data.</text>
</comment>
<evidence type="ECO:0000313" key="2">
    <source>
        <dbReference type="EMBL" id="KAK1448294.1"/>
    </source>
</evidence>
<dbReference type="Proteomes" id="UP001239213">
    <property type="component" value="Unassembled WGS sequence"/>
</dbReference>
<evidence type="ECO:0000256" key="1">
    <source>
        <dbReference type="SAM" id="MobiDB-lite"/>
    </source>
</evidence>
<proteinExistence type="predicted"/>